<sequence>MEFMHYLSGAALASELIAKPEGAHTNSVSTHLVATTTMVVVPYVYESTRGLNGYSRLHMASLGGGCEMLHDSTNFDQNYTSLEGRPNRDILKTNKGKTVVVPFKAKPVAPREAPLFDKSLVPKLETENEHIVFRLNWGTSKLTTA</sequence>
<dbReference type="Proteomes" id="UP001060085">
    <property type="component" value="Linkage Group LG03"/>
</dbReference>
<organism evidence="1 2">
    <name type="scientific">Catharanthus roseus</name>
    <name type="common">Madagascar periwinkle</name>
    <name type="synonym">Vinca rosea</name>
    <dbReference type="NCBI Taxonomy" id="4058"/>
    <lineage>
        <taxon>Eukaryota</taxon>
        <taxon>Viridiplantae</taxon>
        <taxon>Streptophyta</taxon>
        <taxon>Embryophyta</taxon>
        <taxon>Tracheophyta</taxon>
        <taxon>Spermatophyta</taxon>
        <taxon>Magnoliopsida</taxon>
        <taxon>eudicotyledons</taxon>
        <taxon>Gunneridae</taxon>
        <taxon>Pentapetalae</taxon>
        <taxon>asterids</taxon>
        <taxon>lamiids</taxon>
        <taxon>Gentianales</taxon>
        <taxon>Apocynaceae</taxon>
        <taxon>Rauvolfioideae</taxon>
        <taxon>Vinceae</taxon>
        <taxon>Catharanthinae</taxon>
        <taxon>Catharanthus</taxon>
    </lineage>
</organism>
<keyword evidence="2" id="KW-1185">Reference proteome</keyword>
<comment type="caution">
    <text evidence="1">The sequence shown here is derived from an EMBL/GenBank/DDBJ whole genome shotgun (WGS) entry which is preliminary data.</text>
</comment>
<evidence type="ECO:0000313" key="1">
    <source>
        <dbReference type="EMBL" id="KAI5671941.1"/>
    </source>
</evidence>
<gene>
    <name evidence="1" type="ORF">M9H77_12305</name>
</gene>
<accession>A0ACC0BGZ8</accession>
<proteinExistence type="predicted"/>
<reference evidence="2" key="1">
    <citation type="journal article" date="2023" name="Nat. Plants">
        <title>Single-cell RNA sequencing provides a high-resolution roadmap for understanding the multicellular compartmentation of specialized metabolism.</title>
        <authorList>
            <person name="Sun S."/>
            <person name="Shen X."/>
            <person name="Li Y."/>
            <person name="Li Y."/>
            <person name="Wang S."/>
            <person name="Li R."/>
            <person name="Zhang H."/>
            <person name="Shen G."/>
            <person name="Guo B."/>
            <person name="Wei J."/>
            <person name="Xu J."/>
            <person name="St-Pierre B."/>
            <person name="Chen S."/>
            <person name="Sun C."/>
        </authorList>
    </citation>
    <scope>NUCLEOTIDE SEQUENCE [LARGE SCALE GENOMIC DNA]</scope>
</reference>
<evidence type="ECO:0000313" key="2">
    <source>
        <dbReference type="Proteomes" id="UP001060085"/>
    </source>
</evidence>
<protein>
    <submittedName>
        <fullName evidence="1">Uncharacterized protein</fullName>
    </submittedName>
</protein>
<dbReference type="EMBL" id="CM044703">
    <property type="protein sequence ID" value="KAI5671941.1"/>
    <property type="molecule type" value="Genomic_DNA"/>
</dbReference>
<name>A0ACC0BGZ8_CATRO</name>